<comment type="caution">
    <text evidence="1">The sequence shown here is derived from an EMBL/GenBank/DDBJ whole genome shotgun (WGS) entry which is preliminary data.</text>
</comment>
<dbReference type="PANTHER" id="PTHR10151:SF120">
    <property type="entry name" value="BIS(5'-ADENOSYL)-TRIPHOSPHATASE"/>
    <property type="match status" value="1"/>
</dbReference>
<name>A0A4Y7RK92_9FIRM</name>
<dbReference type="AlphaFoldDB" id="A0A4Y7RK92"/>
<dbReference type="InterPro" id="IPR017850">
    <property type="entry name" value="Alkaline_phosphatase_core_sf"/>
</dbReference>
<dbReference type="SUPFAM" id="SSF53649">
    <property type="entry name" value="Alkaline phosphatase-like"/>
    <property type="match status" value="2"/>
</dbReference>
<proteinExistence type="predicted"/>
<evidence type="ECO:0000313" key="1">
    <source>
        <dbReference type="EMBL" id="TEB09170.1"/>
    </source>
</evidence>
<evidence type="ECO:0008006" key="3">
    <source>
        <dbReference type="Google" id="ProtNLM"/>
    </source>
</evidence>
<protein>
    <recommendedName>
        <fullName evidence="3">Type I phosphodiesterase / nucleotide pyrophosphatase</fullName>
    </recommendedName>
</protein>
<evidence type="ECO:0000313" key="2">
    <source>
        <dbReference type="Proteomes" id="UP000297597"/>
    </source>
</evidence>
<accession>A0A4Y7RK92</accession>
<reference evidence="1 2" key="1">
    <citation type="journal article" date="2018" name="Environ. Microbiol.">
        <title>Novel energy conservation strategies and behaviour of Pelotomaculum schinkii driving syntrophic propionate catabolism.</title>
        <authorList>
            <person name="Hidalgo-Ahumada C.A.P."/>
            <person name="Nobu M.K."/>
            <person name="Narihiro T."/>
            <person name="Tamaki H."/>
            <person name="Liu W.T."/>
            <person name="Kamagata Y."/>
            <person name="Stams A.J.M."/>
            <person name="Imachi H."/>
            <person name="Sousa D.Z."/>
        </authorList>
    </citation>
    <scope>NUCLEOTIDE SEQUENCE [LARGE SCALE GENOMIC DNA]</scope>
    <source>
        <strain evidence="1 2">MGP</strain>
    </source>
</reference>
<organism evidence="1 2">
    <name type="scientific">Pelotomaculum propionicicum</name>
    <dbReference type="NCBI Taxonomy" id="258475"/>
    <lineage>
        <taxon>Bacteria</taxon>
        <taxon>Bacillati</taxon>
        <taxon>Bacillota</taxon>
        <taxon>Clostridia</taxon>
        <taxon>Eubacteriales</taxon>
        <taxon>Desulfotomaculaceae</taxon>
        <taxon>Pelotomaculum</taxon>
    </lineage>
</organism>
<gene>
    <name evidence="1" type="ORF">Pmgp_03345</name>
</gene>
<dbReference type="Pfam" id="PF01663">
    <property type="entry name" value="Phosphodiest"/>
    <property type="match status" value="2"/>
</dbReference>
<sequence>MKKEQAQQQLNVILVSTNVTSPHGIEGGKVMKREALTEKMILLGVDGFEPRLAKKFLDQGKMPNLQKFIDRGACREDLVLLGAMPTVTPPLWTTLATGAYPGTHGITCMFGQKHGQLDTLVYNLDSKRCKAEPLWNVFAEDGNKKTLVWHWPGSAWPPTSDSPNLSVVDGTSPPTINTSAVVDILKIVVASATLKEVQFLPNTAAVTPGAGCIIDNVEDLVAEEKVAVNFRGAAAKNRDKGIKNIVTCEEENEINVLSEFIADTVKSPIKQASGWADAPAGAKEFTIVLGKGLNRRPALLLQNKQGEYDTVAVYKSKKEIEPYVTIQGENSVYCVSDSLVDENGKAILCNRNYHVLDIKPDGSQVNMIVDMAVDMTRDDLFHPKSLYKEVLENVGPVPSRPGVTGTNEKLVERVYIPTWDYYCKWQADALTYFMDNNKYDVIFSHLHNVDASGHQFWHFAKHQEMWNNNEEAYQGFIEKVYIQTDNYLGRFLPYLDKGWTIIITSDHGLISQENHGVILGEIIGVTTPIMESLGYTTLVKDANGKRLREIDWANTKAVASRGNYIYLNLIGRDEHGIVDPKDKYDLETQIINDLYNYRDPKTGKRVVALAMRNKDAAILGMSGPECGDIVYFKEESFNVIHADSLSTQNGYAGTSVSPIFVAAGPGIKEGYKTERVIRQVDIAPTMAILGGVRFPAQSEGSPVHQILTEDI</sequence>
<keyword evidence="2" id="KW-1185">Reference proteome</keyword>
<dbReference type="Gene3D" id="3.40.720.10">
    <property type="entry name" value="Alkaline Phosphatase, subunit A"/>
    <property type="match status" value="3"/>
</dbReference>
<dbReference type="InterPro" id="IPR002591">
    <property type="entry name" value="Phosphodiest/P_Trfase"/>
</dbReference>
<dbReference type="EMBL" id="QFFZ01000057">
    <property type="protein sequence ID" value="TEB09170.1"/>
    <property type="molecule type" value="Genomic_DNA"/>
</dbReference>
<dbReference type="GO" id="GO:0016787">
    <property type="term" value="F:hydrolase activity"/>
    <property type="evidence" value="ECO:0007669"/>
    <property type="project" value="UniProtKB-ARBA"/>
</dbReference>
<dbReference type="PANTHER" id="PTHR10151">
    <property type="entry name" value="ECTONUCLEOTIDE PYROPHOSPHATASE/PHOSPHODIESTERASE"/>
    <property type="match status" value="1"/>
</dbReference>
<dbReference type="Proteomes" id="UP000297597">
    <property type="component" value="Unassembled WGS sequence"/>
</dbReference>